<dbReference type="InterPro" id="IPR012796">
    <property type="entry name" value="Lysidine-tRNA-synth_C"/>
</dbReference>
<dbReference type="NCBIfam" id="TIGR02432">
    <property type="entry name" value="lysidine_TilS_N"/>
    <property type="match status" value="1"/>
</dbReference>
<feature type="domain" description="Lysidine-tRNA(Ile) synthetase C-terminal" evidence="9">
    <location>
        <begin position="393"/>
        <end position="465"/>
    </location>
</feature>
<comment type="domain">
    <text evidence="8">The N-terminal region contains the highly conserved SGGXDS motif, predicted to be a P-loop motif involved in ATP binding.</text>
</comment>
<accession>A0ABT3X4D2</accession>
<dbReference type="EC" id="6.3.4.19" evidence="8"/>
<dbReference type="EMBL" id="JAPMLT010000002">
    <property type="protein sequence ID" value="MCX7569599.1"/>
    <property type="molecule type" value="Genomic_DNA"/>
</dbReference>
<dbReference type="HAMAP" id="MF_01161">
    <property type="entry name" value="tRNA_Ile_lys_synt"/>
    <property type="match status" value="1"/>
</dbReference>
<dbReference type="SUPFAM" id="SSF82829">
    <property type="entry name" value="MesJ substrate recognition domain-like"/>
    <property type="match status" value="1"/>
</dbReference>
<dbReference type="PANTHER" id="PTHR43033:SF1">
    <property type="entry name" value="TRNA(ILE)-LYSIDINE SYNTHASE-RELATED"/>
    <property type="match status" value="1"/>
</dbReference>
<keyword evidence="3 8" id="KW-0436">Ligase</keyword>
<organism evidence="10 11">
    <name type="scientific">Tumebacillus lacus</name>
    <dbReference type="NCBI Taxonomy" id="2995335"/>
    <lineage>
        <taxon>Bacteria</taxon>
        <taxon>Bacillati</taxon>
        <taxon>Bacillota</taxon>
        <taxon>Bacilli</taxon>
        <taxon>Bacillales</taxon>
        <taxon>Alicyclobacillaceae</taxon>
        <taxon>Tumebacillus</taxon>
    </lineage>
</organism>
<keyword evidence="2 8" id="KW-0963">Cytoplasm</keyword>
<keyword evidence="4 8" id="KW-0819">tRNA processing</keyword>
<gene>
    <name evidence="8 10" type="primary">tilS</name>
    <name evidence="10" type="ORF">OS242_06455</name>
</gene>
<dbReference type="CDD" id="cd01992">
    <property type="entry name" value="TilS_N"/>
    <property type="match status" value="1"/>
</dbReference>
<comment type="catalytic activity">
    <reaction evidence="7 8">
        <text>cytidine(34) in tRNA(Ile2) + L-lysine + ATP = lysidine(34) in tRNA(Ile2) + AMP + diphosphate + H(+)</text>
        <dbReference type="Rhea" id="RHEA:43744"/>
        <dbReference type="Rhea" id="RHEA-COMP:10625"/>
        <dbReference type="Rhea" id="RHEA-COMP:10670"/>
        <dbReference type="ChEBI" id="CHEBI:15378"/>
        <dbReference type="ChEBI" id="CHEBI:30616"/>
        <dbReference type="ChEBI" id="CHEBI:32551"/>
        <dbReference type="ChEBI" id="CHEBI:33019"/>
        <dbReference type="ChEBI" id="CHEBI:82748"/>
        <dbReference type="ChEBI" id="CHEBI:83665"/>
        <dbReference type="ChEBI" id="CHEBI:456215"/>
        <dbReference type="EC" id="6.3.4.19"/>
    </reaction>
</comment>
<evidence type="ECO:0000256" key="8">
    <source>
        <dbReference type="HAMAP-Rule" id="MF_01161"/>
    </source>
</evidence>
<dbReference type="Proteomes" id="UP001208017">
    <property type="component" value="Unassembled WGS sequence"/>
</dbReference>
<reference evidence="10 11" key="1">
    <citation type="submission" date="2022-11" db="EMBL/GenBank/DDBJ databases">
        <title>Study of microbial diversity in lake waters.</title>
        <authorList>
            <person name="Zhang J."/>
        </authorList>
    </citation>
    <scope>NUCLEOTIDE SEQUENCE [LARGE SCALE GENOMIC DNA]</scope>
    <source>
        <strain evidence="10 11">DT12</strain>
    </source>
</reference>
<dbReference type="SUPFAM" id="SSF52402">
    <property type="entry name" value="Adenine nucleotide alpha hydrolases-like"/>
    <property type="match status" value="1"/>
</dbReference>
<dbReference type="InterPro" id="IPR012094">
    <property type="entry name" value="tRNA_Ile_lys_synt"/>
</dbReference>
<name>A0ABT3X4D2_9BACL</name>
<dbReference type="RefSeq" id="WP_267150834.1">
    <property type="nucleotide sequence ID" value="NZ_JAPMLT010000002.1"/>
</dbReference>
<sequence>MIEQRVRETIREQHLFAKGETTVVAVSGGLDSVVLLNVLLTLREQDGVPGEIVVAHFDHGLRGEESERDALFVETLCAQKRIPFCTDRKNVRLHAEEHRLSTQVAARELRYEFLSGVAQRVQARTIATAHHADDQAETVLMRILRGTSTKGLGGIPYARTEQGCQIVRPLLDVWRNEIETYARQRQLLHREDSSNASTKYLRNKIRIRLLPELARDYNPGVKTALTQLANIAREEDAYLNDLAQREFDRVAQPEGDRVRIEAKSLAVTPLPLQRRVITLILYYLCGHTKQWEHTHVESVQSLLDSRSPGSQLSLPEGLTAWREYDLLYIGKQASSSHLSALPLEPIDVTVPGAVELSESAIRLEWTVTEGVPQRPQDAWEAHFDADDLSGSRIYIRTWTKGDKVRPFGMNGSRRISDILGEAKVPKHRRAVWPLLTVGDEIAWVVGIRRGQQATVTTRTARTLVIRATELS</sequence>
<protein>
    <recommendedName>
        <fullName evidence="8">tRNA(Ile)-lysidine synthase</fullName>
        <ecNumber evidence="8">6.3.4.19</ecNumber>
    </recommendedName>
    <alternativeName>
        <fullName evidence="8">tRNA(Ile)-2-lysyl-cytidine synthase</fullName>
    </alternativeName>
    <alternativeName>
        <fullName evidence="8">tRNA(Ile)-lysidine synthetase</fullName>
    </alternativeName>
</protein>
<feature type="binding site" evidence="8">
    <location>
        <begin position="27"/>
        <end position="32"/>
    </location>
    <ligand>
        <name>ATP</name>
        <dbReference type="ChEBI" id="CHEBI:30616"/>
    </ligand>
</feature>
<dbReference type="SMART" id="SM00977">
    <property type="entry name" value="TilS_C"/>
    <property type="match status" value="1"/>
</dbReference>
<evidence type="ECO:0000313" key="11">
    <source>
        <dbReference type="Proteomes" id="UP001208017"/>
    </source>
</evidence>
<comment type="subcellular location">
    <subcellularLocation>
        <location evidence="1 8">Cytoplasm</location>
    </subcellularLocation>
</comment>
<dbReference type="GO" id="GO:0032267">
    <property type="term" value="F:tRNA(Ile)-lysidine synthase activity"/>
    <property type="evidence" value="ECO:0007669"/>
    <property type="project" value="UniProtKB-EC"/>
</dbReference>
<evidence type="ECO:0000256" key="5">
    <source>
        <dbReference type="ARBA" id="ARBA00022741"/>
    </source>
</evidence>
<dbReference type="InterPro" id="IPR011063">
    <property type="entry name" value="TilS/TtcA_N"/>
</dbReference>
<dbReference type="Gene3D" id="3.30.465.60">
    <property type="match status" value="1"/>
</dbReference>
<dbReference type="Gene3D" id="3.40.50.620">
    <property type="entry name" value="HUPs"/>
    <property type="match status" value="1"/>
</dbReference>
<evidence type="ECO:0000256" key="7">
    <source>
        <dbReference type="ARBA" id="ARBA00048539"/>
    </source>
</evidence>
<keyword evidence="6 8" id="KW-0067">ATP-binding</keyword>
<comment type="caution">
    <text evidence="10">The sequence shown here is derived from an EMBL/GenBank/DDBJ whole genome shotgun (WGS) entry which is preliminary data.</text>
</comment>
<evidence type="ECO:0000256" key="6">
    <source>
        <dbReference type="ARBA" id="ARBA00022840"/>
    </source>
</evidence>
<evidence type="ECO:0000313" key="10">
    <source>
        <dbReference type="EMBL" id="MCX7569599.1"/>
    </source>
</evidence>
<comment type="similarity">
    <text evidence="8">Belongs to the tRNA(Ile)-lysidine synthase family.</text>
</comment>
<dbReference type="Pfam" id="PF11734">
    <property type="entry name" value="TilS_C"/>
    <property type="match status" value="1"/>
</dbReference>
<keyword evidence="11" id="KW-1185">Reference proteome</keyword>
<evidence type="ECO:0000256" key="1">
    <source>
        <dbReference type="ARBA" id="ARBA00004496"/>
    </source>
</evidence>
<evidence type="ECO:0000256" key="2">
    <source>
        <dbReference type="ARBA" id="ARBA00022490"/>
    </source>
</evidence>
<keyword evidence="5 8" id="KW-0547">Nucleotide-binding</keyword>
<dbReference type="Pfam" id="PF01171">
    <property type="entry name" value="ATP_bind_3"/>
    <property type="match status" value="1"/>
</dbReference>
<evidence type="ECO:0000259" key="9">
    <source>
        <dbReference type="SMART" id="SM00977"/>
    </source>
</evidence>
<proteinExistence type="inferred from homology"/>
<comment type="function">
    <text evidence="8">Ligates lysine onto the cytidine present at position 34 of the AUA codon-specific tRNA(Ile) that contains the anticodon CAU, in an ATP-dependent manner. Cytidine is converted to lysidine, thus changing the amino acid specificity of the tRNA from methionine to isoleucine.</text>
</comment>
<evidence type="ECO:0000256" key="3">
    <source>
        <dbReference type="ARBA" id="ARBA00022598"/>
    </source>
</evidence>
<dbReference type="PANTHER" id="PTHR43033">
    <property type="entry name" value="TRNA(ILE)-LYSIDINE SYNTHASE-RELATED"/>
    <property type="match status" value="1"/>
</dbReference>
<dbReference type="InterPro" id="IPR012795">
    <property type="entry name" value="tRNA_Ile_lys_synt_N"/>
</dbReference>
<dbReference type="SUPFAM" id="SSF56037">
    <property type="entry name" value="PheT/TilS domain"/>
    <property type="match status" value="1"/>
</dbReference>
<dbReference type="InterPro" id="IPR014729">
    <property type="entry name" value="Rossmann-like_a/b/a_fold"/>
</dbReference>
<dbReference type="NCBIfam" id="TIGR02433">
    <property type="entry name" value="lysidine_TilS_C"/>
    <property type="match status" value="1"/>
</dbReference>
<evidence type="ECO:0000256" key="4">
    <source>
        <dbReference type="ARBA" id="ARBA00022694"/>
    </source>
</evidence>